<dbReference type="Gene3D" id="3.55.40.20">
    <property type="entry name" value="Iron/manganese superoxide dismutase, C-terminal domain"/>
    <property type="match status" value="1"/>
</dbReference>
<accession>A0AAD3HPX1</accession>
<dbReference type="InterPro" id="IPR036314">
    <property type="entry name" value="SOD_C_sf"/>
</dbReference>
<comment type="caution">
    <text evidence="6">The sequence shown here is derived from an EMBL/GenBank/DDBJ whole genome shotgun (WGS) entry which is preliminary data.</text>
</comment>
<feature type="domain" description="Manganese/iron superoxide dismutase C-terminal" evidence="5">
    <location>
        <begin position="11"/>
        <end position="113"/>
    </location>
</feature>
<keyword evidence="4" id="KW-0560">Oxidoreductase</keyword>
<evidence type="ECO:0000256" key="3">
    <source>
        <dbReference type="ARBA" id="ARBA00022723"/>
    </source>
</evidence>
<dbReference type="PANTHER" id="PTHR43595">
    <property type="entry name" value="37S RIBOSOMAL PROTEIN S26, MITOCHONDRIAL"/>
    <property type="match status" value="1"/>
</dbReference>
<dbReference type="InterPro" id="IPR019832">
    <property type="entry name" value="Mn/Fe_SOD_C"/>
</dbReference>
<evidence type="ECO:0000256" key="1">
    <source>
        <dbReference type="ARBA" id="ARBA00008714"/>
    </source>
</evidence>
<dbReference type="InterPro" id="IPR019833">
    <property type="entry name" value="Mn/Fe_SOD_BS"/>
</dbReference>
<evidence type="ECO:0000259" key="5">
    <source>
        <dbReference type="Pfam" id="PF02777"/>
    </source>
</evidence>
<protein>
    <recommendedName>
        <fullName evidence="2">superoxide dismutase</fullName>
        <ecNumber evidence="2">1.15.1.1</ecNumber>
    </recommendedName>
</protein>
<dbReference type="PRINTS" id="PR01703">
    <property type="entry name" value="MNSODISMTASE"/>
</dbReference>
<dbReference type="GO" id="GO:0046872">
    <property type="term" value="F:metal ion binding"/>
    <property type="evidence" value="ECO:0007669"/>
    <property type="project" value="UniProtKB-KW"/>
</dbReference>
<dbReference type="InterPro" id="IPR001189">
    <property type="entry name" value="Mn/Fe_SOD"/>
</dbReference>
<dbReference type="PANTHER" id="PTHR43595:SF2">
    <property type="entry name" value="SMALL RIBOSOMAL SUBUNIT PROTEIN MS42"/>
    <property type="match status" value="1"/>
</dbReference>
<reference evidence="6 7" key="1">
    <citation type="journal article" date="2021" name="Sci. Rep.">
        <title>Genome sequencing of the multicellular alga Astrephomene provides insights into convergent evolution of germ-soma differentiation.</title>
        <authorList>
            <person name="Yamashita S."/>
            <person name="Yamamoto K."/>
            <person name="Matsuzaki R."/>
            <person name="Suzuki S."/>
            <person name="Yamaguchi H."/>
            <person name="Hirooka S."/>
            <person name="Minakuchi Y."/>
            <person name="Miyagishima S."/>
            <person name="Kawachi M."/>
            <person name="Toyoda A."/>
            <person name="Nozaki H."/>
        </authorList>
    </citation>
    <scope>NUCLEOTIDE SEQUENCE [LARGE SCALE GENOMIC DNA]</scope>
    <source>
        <strain evidence="6 7">NIES-4017</strain>
    </source>
</reference>
<evidence type="ECO:0000256" key="2">
    <source>
        <dbReference type="ARBA" id="ARBA00012682"/>
    </source>
</evidence>
<gene>
    <name evidence="6" type="ORF">Agub_g10404</name>
</gene>
<dbReference type="GO" id="GO:0005737">
    <property type="term" value="C:cytoplasm"/>
    <property type="evidence" value="ECO:0007669"/>
    <property type="project" value="TreeGrafter"/>
</dbReference>
<feature type="non-terminal residue" evidence="6">
    <location>
        <position position="130"/>
    </location>
</feature>
<proteinExistence type="inferred from homology"/>
<dbReference type="PROSITE" id="PS00088">
    <property type="entry name" value="SOD_MN"/>
    <property type="match status" value="1"/>
</dbReference>
<dbReference type="EC" id="1.15.1.1" evidence="2"/>
<dbReference type="Proteomes" id="UP001054857">
    <property type="component" value="Unassembled WGS sequence"/>
</dbReference>
<name>A0AAD3HPX1_9CHLO</name>
<sequence>PNTSRDAISPQLLTAINTAFGSVDNMLAALKESADSRFGSGWAWVCEGRGGGLRVMSTANQDNPLMAVVQPDPCIPILGIDVWEHAYYLQYGPKRAQYTSAWMKIINWKTISANYDAAKRGDLGAIGADN</sequence>
<keyword evidence="3" id="KW-0479">Metal-binding</keyword>
<evidence type="ECO:0000313" key="7">
    <source>
        <dbReference type="Proteomes" id="UP001054857"/>
    </source>
</evidence>
<dbReference type="Pfam" id="PF02777">
    <property type="entry name" value="Sod_Fe_C"/>
    <property type="match status" value="1"/>
</dbReference>
<dbReference type="EMBL" id="BMAR01000024">
    <property type="protein sequence ID" value="GFR48606.1"/>
    <property type="molecule type" value="Genomic_DNA"/>
</dbReference>
<dbReference type="GO" id="GO:0004784">
    <property type="term" value="F:superoxide dismutase activity"/>
    <property type="evidence" value="ECO:0007669"/>
    <property type="project" value="UniProtKB-EC"/>
</dbReference>
<evidence type="ECO:0000256" key="4">
    <source>
        <dbReference type="ARBA" id="ARBA00023002"/>
    </source>
</evidence>
<comment type="similarity">
    <text evidence="1">Belongs to the iron/manganese superoxide dismutase family.</text>
</comment>
<organism evidence="6 7">
    <name type="scientific">Astrephomene gubernaculifera</name>
    <dbReference type="NCBI Taxonomy" id="47775"/>
    <lineage>
        <taxon>Eukaryota</taxon>
        <taxon>Viridiplantae</taxon>
        <taxon>Chlorophyta</taxon>
        <taxon>core chlorophytes</taxon>
        <taxon>Chlorophyceae</taxon>
        <taxon>CS clade</taxon>
        <taxon>Chlamydomonadales</taxon>
        <taxon>Astrephomenaceae</taxon>
        <taxon>Astrephomene</taxon>
    </lineage>
</organism>
<evidence type="ECO:0000313" key="6">
    <source>
        <dbReference type="EMBL" id="GFR48606.1"/>
    </source>
</evidence>
<dbReference type="SUPFAM" id="SSF54719">
    <property type="entry name" value="Fe,Mn superoxide dismutase (SOD), C-terminal domain"/>
    <property type="match status" value="1"/>
</dbReference>
<keyword evidence="7" id="KW-1185">Reference proteome</keyword>
<dbReference type="AlphaFoldDB" id="A0AAD3HPX1"/>